<dbReference type="GO" id="GO:0004735">
    <property type="term" value="F:pyrroline-5-carboxylate reductase activity"/>
    <property type="evidence" value="ECO:0007669"/>
    <property type="project" value="TreeGrafter"/>
</dbReference>
<dbReference type="GO" id="GO:0055129">
    <property type="term" value="P:L-proline biosynthetic process"/>
    <property type="evidence" value="ECO:0007669"/>
    <property type="project" value="TreeGrafter"/>
</dbReference>
<evidence type="ECO:0000256" key="1">
    <source>
        <dbReference type="ARBA" id="ARBA00005525"/>
    </source>
</evidence>
<dbReference type="PANTHER" id="PTHR11645">
    <property type="entry name" value="PYRROLINE-5-CARBOXYLATE REDUCTASE"/>
    <property type="match status" value="1"/>
</dbReference>
<evidence type="ECO:0000313" key="3">
    <source>
        <dbReference type="EMBL" id="RUT33066.1"/>
    </source>
</evidence>
<evidence type="ECO:0000259" key="2">
    <source>
        <dbReference type="Pfam" id="PF03807"/>
    </source>
</evidence>
<dbReference type="Gene3D" id="3.40.50.720">
    <property type="entry name" value="NAD(P)-binding Rossmann-like Domain"/>
    <property type="match status" value="1"/>
</dbReference>
<comment type="caution">
    <text evidence="3">The sequence shown here is derived from an EMBL/GenBank/DDBJ whole genome shotgun (WGS) entry which is preliminary data.</text>
</comment>
<dbReference type="InterPro" id="IPR028939">
    <property type="entry name" value="P5C_Rdtase_cat_N"/>
</dbReference>
<comment type="similarity">
    <text evidence="1">Belongs to the pyrroline-5-carboxylate reductase family.</text>
</comment>
<dbReference type="EMBL" id="RZNJ01000002">
    <property type="protein sequence ID" value="RUT33066.1"/>
    <property type="molecule type" value="Genomic_DNA"/>
</dbReference>
<dbReference type="Proteomes" id="UP000281547">
    <property type="component" value="Unassembled WGS sequence"/>
</dbReference>
<dbReference type="SUPFAM" id="SSF51735">
    <property type="entry name" value="NAD(P)-binding Rossmann-fold domains"/>
    <property type="match status" value="1"/>
</dbReference>
<name>A0A433XG74_9HYPH</name>
<feature type="domain" description="Pyrroline-5-carboxylate reductase catalytic N-terminal" evidence="2">
    <location>
        <begin position="2"/>
        <end position="92"/>
    </location>
</feature>
<protein>
    <recommendedName>
        <fullName evidence="2">Pyrroline-5-carboxylate reductase catalytic N-terminal domain-containing protein</fullName>
    </recommendedName>
</protein>
<dbReference type="PANTHER" id="PTHR11645:SF13">
    <property type="entry name" value="PYRROLINE-5-CARBOXYLATE REDUCTASE CATALYTIC N-TERMINAL DOMAIN-CONTAINING PROTEIN"/>
    <property type="match status" value="1"/>
</dbReference>
<gene>
    <name evidence="3" type="ORF">EMQ25_08045</name>
</gene>
<dbReference type="OrthoDB" id="9805754at2"/>
<dbReference type="AlphaFoldDB" id="A0A433XG74"/>
<dbReference type="Pfam" id="PF03807">
    <property type="entry name" value="F420_oxidored"/>
    <property type="match status" value="1"/>
</dbReference>
<organism evidence="3 4">
    <name type="scientific">Arsenicitalea aurantiaca</name>
    <dbReference type="NCBI Taxonomy" id="1783274"/>
    <lineage>
        <taxon>Bacteria</taxon>
        <taxon>Pseudomonadati</taxon>
        <taxon>Pseudomonadota</taxon>
        <taxon>Alphaproteobacteria</taxon>
        <taxon>Hyphomicrobiales</taxon>
        <taxon>Devosiaceae</taxon>
        <taxon>Arsenicitalea</taxon>
    </lineage>
</organism>
<proteinExistence type="inferred from homology"/>
<dbReference type="InterPro" id="IPR036291">
    <property type="entry name" value="NAD(P)-bd_dom_sf"/>
</dbReference>
<evidence type="ECO:0000313" key="4">
    <source>
        <dbReference type="Proteomes" id="UP000281547"/>
    </source>
</evidence>
<reference evidence="3 4" key="1">
    <citation type="journal article" date="2016" name="Int. J. Syst. Evol. Microbiol.">
        <title>Arsenicitalea aurantiaca gen. nov., sp. nov., a new member of the family Hyphomicrobiaceae, isolated from high-arsenic sediment.</title>
        <authorList>
            <person name="Mu Y."/>
            <person name="Zhou L."/>
            <person name="Zeng X.C."/>
            <person name="Liu L."/>
            <person name="Pan Y."/>
            <person name="Chen X."/>
            <person name="Wang J."/>
            <person name="Li S."/>
            <person name="Li W.J."/>
            <person name="Wang Y."/>
        </authorList>
    </citation>
    <scope>NUCLEOTIDE SEQUENCE [LARGE SCALE GENOMIC DNA]</scope>
    <source>
        <strain evidence="3 4">42-50</strain>
    </source>
</reference>
<sequence length="256" mass="27090">MKLGFLGTGVIAGAFIEGLEHAGGHHDIVVSPRSEAISRDLEARFARVRRAGSNAEVIEASEVVVLAMRPAQVEDALAGLAFRPGQALVSFVTGLDIPELQALAPGLPVARALPLPAVARCSGPLVATPETPLMRELLSGLGEVIFAADDTEMMAMGGVSALMATYFELQQTLIGWSEAEGVERAKASRYTRAMLLSLAETGMATPEARLGDLVGEHQTKGGLNQRVRTRLLEAGWFDAPGNALAEVRRIGRQGLE</sequence>
<dbReference type="RefSeq" id="WP_127188021.1">
    <property type="nucleotide sequence ID" value="NZ_RZNJ01000002.1"/>
</dbReference>
<keyword evidence="4" id="KW-1185">Reference proteome</keyword>
<accession>A0A433XG74</accession>